<organism evidence="1 2">
    <name type="scientific">Neonectria punicea</name>
    <dbReference type="NCBI Taxonomy" id="979145"/>
    <lineage>
        <taxon>Eukaryota</taxon>
        <taxon>Fungi</taxon>
        <taxon>Dikarya</taxon>
        <taxon>Ascomycota</taxon>
        <taxon>Pezizomycotina</taxon>
        <taxon>Sordariomycetes</taxon>
        <taxon>Hypocreomycetidae</taxon>
        <taxon>Hypocreales</taxon>
        <taxon>Nectriaceae</taxon>
        <taxon>Neonectria</taxon>
    </lineage>
</organism>
<dbReference type="EMBL" id="JAZAVJ010000236">
    <property type="protein sequence ID" value="KAK7403651.1"/>
    <property type="molecule type" value="Genomic_DNA"/>
</dbReference>
<reference evidence="1 2" key="1">
    <citation type="journal article" date="2025" name="Microbiol. Resour. Announc.">
        <title>Draft genome sequences for Neonectria magnoliae and Neonectria punicea, canker pathogens of Liriodendron tulipifera and Acer saccharum in West Virginia.</title>
        <authorList>
            <person name="Petronek H.M."/>
            <person name="Kasson M.T."/>
            <person name="Metheny A.M."/>
            <person name="Stauder C.M."/>
            <person name="Lovett B."/>
            <person name="Lynch S.C."/>
            <person name="Garnas J.R."/>
            <person name="Kasson L.R."/>
            <person name="Stajich J.E."/>
        </authorList>
    </citation>
    <scope>NUCLEOTIDE SEQUENCE [LARGE SCALE GENOMIC DNA]</scope>
    <source>
        <strain evidence="1 2">NRRL 64653</strain>
    </source>
</reference>
<evidence type="ECO:0000313" key="1">
    <source>
        <dbReference type="EMBL" id="KAK7403651.1"/>
    </source>
</evidence>
<evidence type="ECO:0000313" key="2">
    <source>
        <dbReference type="Proteomes" id="UP001498476"/>
    </source>
</evidence>
<gene>
    <name evidence="1" type="ORF">QQX98_010574</name>
</gene>
<sequence length="210" mass="23750">MLVWLEQDRILNEHTKHGRWELLASLQALLVYCLLRLQDVPAGNDVLDVSLLTTANLVSGALASVVGQNCNFDIPRDPNQAWRDWVFNESRRRYHNHPAKPLRSTTLIFQIMGMLVDMLTTVSTHSLAGFALVPLPASAAWWTAPNLEEWKTHFRRCYQDRIMYGLSQDGALTKLQISNGGIDFSAMQWEEWSAEVSDLGTLVMVVGELL</sequence>
<evidence type="ECO:0008006" key="3">
    <source>
        <dbReference type="Google" id="ProtNLM"/>
    </source>
</evidence>
<name>A0ABR1GP20_9HYPO</name>
<proteinExistence type="predicted"/>
<comment type="caution">
    <text evidence="1">The sequence shown here is derived from an EMBL/GenBank/DDBJ whole genome shotgun (WGS) entry which is preliminary data.</text>
</comment>
<accession>A0ABR1GP20</accession>
<protein>
    <recommendedName>
        <fullName evidence="3">Transcription factor domain-containing protein</fullName>
    </recommendedName>
</protein>
<dbReference type="Proteomes" id="UP001498476">
    <property type="component" value="Unassembled WGS sequence"/>
</dbReference>
<keyword evidence="2" id="KW-1185">Reference proteome</keyword>